<dbReference type="Gene3D" id="3.30.559.10">
    <property type="entry name" value="Chloramphenicol acetyltransferase-like domain"/>
    <property type="match status" value="1"/>
</dbReference>
<dbReference type="InterPro" id="IPR023213">
    <property type="entry name" value="CAT-like_dom_sf"/>
</dbReference>
<dbReference type="Gene3D" id="3.30.559.30">
    <property type="entry name" value="Nonribosomal peptide synthetase, condensation domain"/>
    <property type="match status" value="1"/>
</dbReference>
<dbReference type="EMBL" id="JARIHO010000105">
    <property type="protein sequence ID" value="KAJ7303518.1"/>
    <property type="molecule type" value="Genomic_DNA"/>
</dbReference>
<organism evidence="1 2">
    <name type="scientific">Mycena albidolilacea</name>
    <dbReference type="NCBI Taxonomy" id="1033008"/>
    <lineage>
        <taxon>Eukaryota</taxon>
        <taxon>Fungi</taxon>
        <taxon>Dikarya</taxon>
        <taxon>Basidiomycota</taxon>
        <taxon>Agaricomycotina</taxon>
        <taxon>Agaricomycetes</taxon>
        <taxon>Agaricomycetidae</taxon>
        <taxon>Agaricales</taxon>
        <taxon>Marasmiineae</taxon>
        <taxon>Mycenaceae</taxon>
        <taxon>Mycena</taxon>
    </lineage>
</organism>
<dbReference type="PANTHER" id="PTHR28037:SF1">
    <property type="entry name" value="ALCOHOL O-ACETYLTRANSFERASE 1-RELATED"/>
    <property type="match status" value="1"/>
</dbReference>
<name>A0AAD7E8U3_9AGAR</name>
<feature type="non-terminal residue" evidence="1">
    <location>
        <position position="438"/>
    </location>
</feature>
<evidence type="ECO:0000313" key="1">
    <source>
        <dbReference type="EMBL" id="KAJ7303518.1"/>
    </source>
</evidence>
<dbReference type="Pfam" id="PF07247">
    <property type="entry name" value="AATase"/>
    <property type="match status" value="1"/>
</dbReference>
<dbReference type="InterPro" id="IPR010828">
    <property type="entry name" value="Atf2/Sli1-like"/>
</dbReference>
<dbReference type="SUPFAM" id="SSF52777">
    <property type="entry name" value="CoA-dependent acyltransferases"/>
    <property type="match status" value="2"/>
</dbReference>
<dbReference type="AlphaFoldDB" id="A0AAD7E8U3"/>
<evidence type="ECO:0000313" key="2">
    <source>
        <dbReference type="Proteomes" id="UP001218218"/>
    </source>
</evidence>
<reference evidence="1" key="1">
    <citation type="submission" date="2023-03" db="EMBL/GenBank/DDBJ databases">
        <title>Massive genome expansion in bonnet fungi (Mycena s.s.) driven by repeated elements and novel gene families across ecological guilds.</title>
        <authorList>
            <consortium name="Lawrence Berkeley National Laboratory"/>
            <person name="Harder C.B."/>
            <person name="Miyauchi S."/>
            <person name="Viragh M."/>
            <person name="Kuo A."/>
            <person name="Thoen E."/>
            <person name="Andreopoulos B."/>
            <person name="Lu D."/>
            <person name="Skrede I."/>
            <person name="Drula E."/>
            <person name="Henrissat B."/>
            <person name="Morin E."/>
            <person name="Kohler A."/>
            <person name="Barry K."/>
            <person name="LaButti K."/>
            <person name="Morin E."/>
            <person name="Salamov A."/>
            <person name="Lipzen A."/>
            <person name="Mereny Z."/>
            <person name="Hegedus B."/>
            <person name="Baldrian P."/>
            <person name="Stursova M."/>
            <person name="Weitz H."/>
            <person name="Taylor A."/>
            <person name="Grigoriev I.V."/>
            <person name="Nagy L.G."/>
            <person name="Martin F."/>
            <person name="Kauserud H."/>
        </authorList>
    </citation>
    <scope>NUCLEOTIDE SEQUENCE</scope>
    <source>
        <strain evidence="1">CBHHK002</strain>
    </source>
</reference>
<protein>
    <submittedName>
        <fullName evidence="1">Alcohol acetyltransferase</fullName>
    </submittedName>
</protein>
<proteinExistence type="predicted"/>
<keyword evidence="2" id="KW-1185">Reference proteome</keyword>
<dbReference type="GO" id="GO:0008080">
    <property type="term" value="F:N-acetyltransferase activity"/>
    <property type="evidence" value="ECO:0007669"/>
    <property type="project" value="TreeGrafter"/>
</dbReference>
<comment type="caution">
    <text evidence="1">The sequence shown here is derived from an EMBL/GenBank/DDBJ whole genome shotgun (WGS) entry which is preliminary data.</text>
</comment>
<sequence length="438" mass="47973">MAPVMRLRKIGLMERFHITRNFLGLDSCILSSAQYVTQDSAALSRDILFPALRTLIETHAALGVRLDGNEATGKVYLVRLPVVDLSRVVQFSAKDDLQEAYESQLSRGFETQKDLPLWRLEVLADNTVVFAVHHAVCDGTSLIVFLLSLLRALQNSASRDTDAPHLVQVPKTTVLLPPIERTTNVRPSLHTFCSTAYNALAPISWTKARSAWTGPASPLTPNLKTHVRILTLPAPQIAALCATARTHGATLTSTFYVVAISVLSRLIARDPERYTRIGAAVAISLRGVAGASDDVICDYPSLFYTQPCVAPDFSWEQAKRVAKVLQDQKRSGREAIGMLRWIFGQFVPYMRSHLGAKREAGFCISNVGRIQPPSAEGKWTIARTMFAQCDVVIGAALILNLTGDPTGALNMAFTWGDIPLEASFVEAFITGLQEGLEQ</sequence>
<dbReference type="InterPro" id="IPR052058">
    <property type="entry name" value="Alcohol_O-acetyltransferase"/>
</dbReference>
<accession>A0AAD7E8U3</accession>
<dbReference type="PANTHER" id="PTHR28037">
    <property type="entry name" value="ALCOHOL O-ACETYLTRANSFERASE 1-RELATED"/>
    <property type="match status" value="1"/>
</dbReference>
<gene>
    <name evidence="1" type="ORF">DFH08DRAFT_758955</name>
</gene>
<dbReference type="Proteomes" id="UP001218218">
    <property type="component" value="Unassembled WGS sequence"/>
</dbReference>